<dbReference type="EMBL" id="JAPFFK010000010">
    <property type="protein sequence ID" value="KAJ6740992.1"/>
    <property type="molecule type" value="Genomic_DNA"/>
</dbReference>
<dbReference type="PANTHER" id="PTHR35697">
    <property type="entry name" value="OS08G0108300 PROTEIN"/>
    <property type="match status" value="1"/>
</dbReference>
<organism evidence="2 3">
    <name type="scientific">Salix purpurea</name>
    <name type="common">Purple osier willow</name>
    <dbReference type="NCBI Taxonomy" id="77065"/>
    <lineage>
        <taxon>Eukaryota</taxon>
        <taxon>Viridiplantae</taxon>
        <taxon>Streptophyta</taxon>
        <taxon>Embryophyta</taxon>
        <taxon>Tracheophyta</taxon>
        <taxon>Spermatophyta</taxon>
        <taxon>Magnoliopsida</taxon>
        <taxon>eudicotyledons</taxon>
        <taxon>Gunneridae</taxon>
        <taxon>Pentapetalae</taxon>
        <taxon>rosids</taxon>
        <taxon>fabids</taxon>
        <taxon>Malpighiales</taxon>
        <taxon>Salicaceae</taxon>
        <taxon>Saliceae</taxon>
        <taxon>Salix</taxon>
    </lineage>
</organism>
<keyword evidence="3" id="KW-1185">Reference proteome</keyword>
<dbReference type="InterPro" id="IPR044950">
    <property type="entry name" value="TED6/7"/>
</dbReference>
<feature type="compositionally biased region" description="Pro residues" evidence="1">
    <location>
        <begin position="12"/>
        <end position="60"/>
    </location>
</feature>
<reference evidence="2" key="1">
    <citation type="submission" date="2022-11" db="EMBL/GenBank/DDBJ databases">
        <authorList>
            <person name="Hyden B.L."/>
            <person name="Feng K."/>
            <person name="Yates T."/>
            <person name="Jawdy S."/>
            <person name="Smart L.B."/>
            <person name="Muchero W."/>
        </authorList>
    </citation>
    <scope>NUCLEOTIDE SEQUENCE</scope>
    <source>
        <tissue evidence="2">Shoot tip</tissue>
    </source>
</reference>
<feature type="compositionally biased region" description="Low complexity" evidence="1">
    <location>
        <begin position="65"/>
        <end position="78"/>
    </location>
</feature>
<reference evidence="2" key="2">
    <citation type="journal article" date="2023" name="Int. J. Mol. Sci.">
        <title>De Novo Assembly and Annotation of 11 Diverse Shrub Willow (Salix) Genomes Reveals Novel Gene Organization in Sex-Linked Regions.</title>
        <authorList>
            <person name="Hyden B."/>
            <person name="Feng K."/>
            <person name="Yates T.B."/>
            <person name="Jawdy S."/>
            <person name="Cereghino C."/>
            <person name="Smart L.B."/>
            <person name="Muchero W."/>
        </authorList>
    </citation>
    <scope>NUCLEOTIDE SEQUENCE</scope>
    <source>
        <tissue evidence="2">Shoot tip</tissue>
    </source>
</reference>
<protein>
    <submittedName>
        <fullName evidence="2">Uncharacterized protein</fullName>
    </submittedName>
</protein>
<dbReference type="OrthoDB" id="785473at2759"/>
<dbReference type="Proteomes" id="UP001151532">
    <property type="component" value="Chromosome 7"/>
</dbReference>
<gene>
    <name evidence="2" type="ORF">OIU79_001001</name>
</gene>
<accession>A0A9Q0V3D4</accession>
<dbReference type="PANTHER" id="PTHR35697:SF1">
    <property type="entry name" value="PROTEIN TRACHEARY ELEMENT DIFFERENTIATION-RELATED 7"/>
    <property type="match status" value="1"/>
</dbReference>
<feature type="region of interest" description="Disordered" evidence="1">
    <location>
        <begin position="1"/>
        <end position="78"/>
    </location>
</feature>
<dbReference type="GO" id="GO:0009834">
    <property type="term" value="P:plant-type secondary cell wall biogenesis"/>
    <property type="evidence" value="ECO:0007669"/>
    <property type="project" value="InterPro"/>
</dbReference>
<proteinExistence type="predicted"/>
<name>A0A9Q0V3D4_SALPP</name>
<feature type="compositionally biased region" description="Low complexity" evidence="1">
    <location>
        <begin position="1"/>
        <end position="11"/>
    </location>
</feature>
<evidence type="ECO:0000313" key="2">
    <source>
        <dbReference type="EMBL" id="KAJ6740992.1"/>
    </source>
</evidence>
<dbReference type="AlphaFoldDB" id="A0A9Q0V3D4"/>
<sequence>MAATNNYNFPYFPLPPPHNNPPPPPKVAPPHSSPSPPNVSPPHNSPPPHITPPSPKAPPPHHPDCTTTTATPSHSSTPSLALCCFIKKKKKKTVQKTEILEFDEHAKVQEAIVAGPHGEKITVLSIEEDVHLVEEIEKNEKLAEGSRIKSAHDRLLDSAIAASSSQSNQHHLEHKV</sequence>
<evidence type="ECO:0000256" key="1">
    <source>
        <dbReference type="SAM" id="MobiDB-lite"/>
    </source>
</evidence>
<comment type="caution">
    <text evidence="2">The sequence shown here is derived from an EMBL/GenBank/DDBJ whole genome shotgun (WGS) entry which is preliminary data.</text>
</comment>
<evidence type="ECO:0000313" key="3">
    <source>
        <dbReference type="Proteomes" id="UP001151532"/>
    </source>
</evidence>